<evidence type="ECO:0000256" key="1">
    <source>
        <dbReference type="SAM" id="MobiDB-lite"/>
    </source>
</evidence>
<reference evidence="3 4" key="1">
    <citation type="submission" date="2018-01" db="EMBL/GenBank/DDBJ databases">
        <title>Complete genome sequence of Streptomyces lunaelactis MM109T, a Ferroverdin A producer isolated from cave moonmilk deposits.</title>
        <authorList>
            <person name="Naome A."/>
            <person name="Martinet L."/>
            <person name="Maciejewska M."/>
            <person name="Anderssen S."/>
            <person name="Adam D."/>
            <person name="Tenconi E."/>
            <person name="Deflandre B."/>
            <person name="Arguelles-Arias A."/>
            <person name="Calusinska M."/>
            <person name="Copieters W."/>
            <person name="Karim L."/>
            <person name="Hanikenne M."/>
            <person name="Baurain D."/>
            <person name="van Wezel G."/>
            <person name="Smargiasso N."/>
            <person name="de Pauw E."/>
            <person name="Delfosse P."/>
            <person name="Rigali S."/>
        </authorList>
    </citation>
    <scope>NUCLEOTIDE SEQUENCE [LARGE SCALE GENOMIC DNA]</scope>
    <source>
        <strain evidence="3 4">MM109</strain>
    </source>
</reference>
<feature type="region of interest" description="Disordered" evidence="1">
    <location>
        <begin position="18"/>
        <end position="56"/>
    </location>
</feature>
<dbReference type="KEGG" id="slk:SLUN_32645"/>
<accession>A0A2R4TAT9</accession>
<dbReference type="EMBL" id="CP026304">
    <property type="protein sequence ID" value="AVZ76248.1"/>
    <property type="molecule type" value="Genomic_DNA"/>
</dbReference>
<gene>
    <name evidence="3" type="ORF">SLUN_32645</name>
</gene>
<keyword evidence="2" id="KW-0472">Membrane</keyword>
<proteinExistence type="predicted"/>
<evidence type="ECO:0000313" key="4">
    <source>
        <dbReference type="Proteomes" id="UP000244201"/>
    </source>
</evidence>
<keyword evidence="4" id="KW-1185">Reference proteome</keyword>
<keyword evidence="2" id="KW-1133">Transmembrane helix</keyword>
<dbReference type="AlphaFoldDB" id="A0A2R4TAT9"/>
<name>A0A2R4TAT9_9ACTN</name>
<sequence length="229" mass="23948">MPPDWDVVTVTCPALKKPIRLTPERQGASQSRQFPDSKGEDVRSDIAPGTYPATATSDGRTVATAQLTVTPEAPASISRFVAGPKGGILGSGDSTPEVTVRPGGEIVVLLADGNPARKEDSLTVKSKAFEGPLTIRTESEDDPGCKCDDGSTVYAGHTTLRDDIPAGTYSLTVVSHHGKKTSSAQLVVSGEPVTHYRAWLIGGAVILALAGAGGFVMRRRRRLKSAGQA</sequence>
<organism evidence="3 4">
    <name type="scientific">Streptomyces lunaelactis</name>
    <dbReference type="NCBI Taxonomy" id="1535768"/>
    <lineage>
        <taxon>Bacteria</taxon>
        <taxon>Bacillati</taxon>
        <taxon>Actinomycetota</taxon>
        <taxon>Actinomycetes</taxon>
        <taxon>Kitasatosporales</taxon>
        <taxon>Streptomycetaceae</taxon>
        <taxon>Streptomyces</taxon>
    </lineage>
</organism>
<feature type="compositionally biased region" description="Basic and acidic residues" evidence="1">
    <location>
        <begin position="35"/>
        <end position="44"/>
    </location>
</feature>
<protein>
    <submittedName>
        <fullName evidence="3">Uncharacterized protein</fullName>
    </submittedName>
</protein>
<feature type="transmembrane region" description="Helical" evidence="2">
    <location>
        <begin position="196"/>
        <end position="216"/>
    </location>
</feature>
<dbReference type="Proteomes" id="UP000244201">
    <property type="component" value="Chromosome"/>
</dbReference>
<evidence type="ECO:0000313" key="3">
    <source>
        <dbReference type="EMBL" id="AVZ76248.1"/>
    </source>
</evidence>
<evidence type="ECO:0000256" key="2">
    <source>
        <dbReference type="SAM" id="Phobius"/>
    </source>
</evidence>
<keyword evidence="2" id="KW-0812">Transmembrane</keyword>